<dbReference type="EMBL" id="CP119947">
    <property type="protein sequence ID" value="WFD00588.1"/>
    <property type="molecule type" value="Genomic_DNA"/>
</dbReference>
<evidence type="ECO:0000313" key="8">
    <source>
        <dbReference type="Proteomes" id="UP001219567"/>
    </source>
</evidence>
<reference evidence="7 8" key="1">
    <citation type="submission" date="2023-03" db="EMBL/GenBank/DDBJ databases">
        <title>Mating type loci evolution in Malassezia.</title>
        <authorList>
            <person name="Coelho M.A."/>
        </authorList>
    </citation>
    <scope>NUCLEOTIDE SEQUENCE [LARGE SCALE GENOMIC DNA]</scope>
    <source>
        <strain evidence="7 8">CBS 9725</strain>
    </source>
</reference>
<keyword evidence="3 4" id="KW-0175">Coiled coil</keyword>
<evidence type="ECO:0000256" key="4">
    <source>
        <dbReference type="SAM" id="Coils"/>
    </source>
</evidence>
<feature type="domain" description="GRIP" evidence="6">
    <location>
        <begin position="324"/>
        <end position="375"/>
    </location>
</feature>
<evidence type="ECO:0000256" key="2">
    <source>
        <dbReference type="ARBA" id="ARBA00023034"/>
    </source>
</evidence>
<dbReference type="Pfam" id="PF10375">
    <property type="entry name" value="GRAB"/>
    <property type="match status" value="1"/>
</dbReference>
<accession>A0AAJ6CHR4</accession>
<dbReference type="AlphaFoldDB" id="A0AAJ6CHR4"/>
<dbReference type="GO" id="GO:0031267">
    <property type="term" value="F:small GTPase binding"/>
    <property type="evidence" value="ECO:0007669"/>
    <property type="project" value="TreeGrafter"/>
</dbReference>
<dbReference type="InterPro" id="IPR019459">
    <property type="entry name" value="GRAB"/>
</dbReference>
<dbReference type="PANTHER" id="PTHR18921:SF2">
    <property type="entry name" value="THYROID RECEPTOR-INTERACTING PROTEIN 11"/>
    <property type="match status" value="1"/>
</dbReference>
<feature type="region of interest" description="Disordered" evidence="5">
    <location>
        <begin position="1"/>
        <end position="37"/>
    </location>
</feature>
<evidence type="ECO:0000259" key="6">
    <source>
        <dbReference type="PROSITE" id="PS50913"/>
    </source>
</evidence>
<feature type="compositionally biased region" description="Polar residues" evidence="5">
    <location>
        <begin position="16"/>
        <end position="34"/>
    </location>
</feature>
<dbReference type="GO" id="GO:0007030">
    <property type="term" value="P:Golgi organization"/>
    <property type="evidence" value="ECO:0007669"/>
    <property type="project" value="TreeGrafter"/>
</dbReference>
<feature type="coiled-coil region" evidence="4">
    <location>
        <begin position="48"/>
        <end position="281"/>
    </location>
</feature>
<evidence type="ECO:0000256" key="5">
    <source>
        <dbReference type="SAM" id="MobiDB-lite"/>
    </source>
</evidence>
<dbReference type="Proteomes" id="UP001219567">
    <property type="component" value="Chromosome 5"/>
</dbReference>
<dbReference type="PROSITE" id="PS50913">
    <property type="entry name" value="GRIP"/>
    <property type="match status" value="1"/>
</dbReference>
<protein>
    <recommendedName>
        <fullName evidence="6">GRIP domain-containing protein</fullName>
    </recommendedName>
</protein>
<evidence type="ECO:0000313" key="7">
    <source>
        <dbReference type="EMBL" id="WFD00588.1"/>
    </source>
</evidence>
<dbReference type="SUPFAM" id="SSF53254">
    <property type="entry name" value="Phosphoglycerate mutase-like"/>
    <property type="match status" value="1"/>
</dbReference>
<dbReference type="GO" id="GO:0005794">
    <property type="term" value="C:Golgi apparatus"/>
    <property type="evidence" value="ECO:0007669"/>
    <property type="project" value="UniProtKB-SubCell"/>
</dbReference>
<evidence type="ECO:0000256" key="3">
    <source>
        <dbReference type="ARBA" id="ARBA00023054"/>
    </source>
</evidence>
<dbReference type="InterPro" id="IPR000237">
    <property type="entry name" value="GRIP_dom"/>
</dbReference>
<evidence type="ECO:0000256" key="1">
    <source>
        <dbReference type="ARBA" id="ARBA00004555"/>
    </source>
</evidence>
<sequence length="575" mass="65371">MEVASNTPVADDTEKNPTIPTSHNSETDLGSTDTQPRETVACDDASEVAQLRQELEKAHSERDQLEASYNALLEKLAHMRTTVGARLTQDAEELDRRELQIERLTLQVGEIETTNTQLQEELSLSHSELQRTMAELDTMRVQAANTASNDASDELQQLQTQCKELQKICNTNHLEIERQARALQEERSWREDLEAEAQRTEAALNAAKEREAQWQSSIHQEKQVARQLQQALEELQIAQQREERRLVQEMQSQVDQSDSELEACRLRIHDMERELHSAREATEKYSALQMQVKEKNLLIGKLRHEAVILNEHLTEALRLVRRDASEAMVDRRLITNLILQFLTAPRADSKRFEILRVIASVLQWDDEQQEKAGLQKQNTRAGIRFLGFGSGGAKPSSSNASASASGDEAVSVPFYLRKPEISADVYLIRHGEKIDDEHTGLSPAGQFRALCVENLFSQPEFKIDAILAQEYFEDGHRIRAYDTVKPLADRLNLKIDHHCDRDDAKCVKKTIKKAVKKGARSILICWEHDALEVIAEELGIKGVEAPSERFDLVWHINNGRLLRTFSEGCPWLDEV</sequence>
<name>A0AAJ6CHR4_9BASI</name>
<proteinExistence type="predicted"/>
<organism evidence="7 8">
    <name type="scientific">Malassezia yamatoensis</name>
    <dbReference type="NCBI Taxonomy" id="253288"/>
    <lineage>
        <taxon>Eukaryota</taxon>
        <taxon>Fungi</taxon>
        <taxon>Dikarya</taxon>
        <taxon>Basidiomycota</taxon>
        <taxon>Ustilaginomycotina</taxon>
        <taxon>Malasseziomycetes</taxon>
        <taxon>Malasseziales</taxon>
        <taxon>Malasseziaceae</taxon>
        <taxon>Malassezia</taxon>
    </lineage>
</organism>
<keyword evidence="8" id="KW-1185">Reference proteome</keyword>
<dbReference type="InterPro" id="IPR029033">
    <property type="entry name" value="His_PPase_superfam"/>
</dbReference>
<keyword evidence="2" id="KW-0333">Golgi apparatus</keyword>
<dbReference type="GO" id="GO:0006888">
    <property type="term" value="P:endoplasmic reticulum to Golgi vesicle-mediated transport"/>
    <property type="evidence" value="ECO:0007669"/>
    <property type="project" value="TreeGrafter"/>
</dbReference>
<dbReference type="PANTHER" id="PTHR18921">
    <property type="entry name" value="MYOSIN HEAVY CHAIN - RELATED"/>
    <property type="match status" value="1"/>
</dbReference>
<gene>
    <name evidence="7" type="ORF">MYAM1_003339</name>
</gene>
<comment type="subcellular location">
    <subcellularLocation>
        <location evidence="1">Golgi apparatus</location>
    </subcellularLocation>
</comment>